<organism evidence="1 2">
    <name type="scientific">Violaceomyces palustris</name>
    <dbReference type="NCBI Taxonomy" id="1673888"/>
    <lineage>
        <taxon>Eukaryota</taxon>
        <taxon>Fungi</taxon>
        <taxon>Dikarya</taxon>
        <taxon>Basidiomycota</taxon>
        <taxon>Ustilaginomycotina</taxon>
        <taxon>Ustilaginomycetes</taxon>
        <taxon>Violaceomycetales</taxon>
        <taxon>Violaceomycetaceae</taxon>
        <taxon>Violaceomyces</taxon>
    </lineage>
</organism>
<evidence type="ECO:0000313" key="2">
    <source>
        <dbReference type="Proteomes" id="UP000245626"/>
    </source>
</evidence>
<dbReference type="Proteomes" id="UP000245626">
    <property type="component" value="Unassembled WGS sequence"/>
</dbReference>
<gene>
    <name evidence="1" type="ORF">IE53DRAFT_197212</name>
</gene>
<protein>
    <submittedName>
        <fullName evidence="1">Uncharacterized protein</fullName>
    </submittedName>
</protein>
<keyword evidence="2" id="KW-1185">Reference proteome</keyword>
<evidence type="ECO:0000313" key="1">
    <source>
        <dbReference type="EMBL" id="PWN48444.1"/>
    </source>
</evidence>
<sequence length="363" mass="40660">MQDTMIASPVFDPAVHLKYEEPSYKISMEEMGLKDAGAPSHIGVTAPFQLCSPEGVLAMRQDIFQPKVIQKHLVYSALAGPHCQLRGMAPTAAKFVYDFWHSKEVLDAISKAAGCELVPVFDYELGHVNIQVPKGKTREEFVSQLKVDPFGNQVERPLTPPAEEPKMAGGNQHAQSEEEEEEPPLVVGWHRDAYPWVCVLMLSDVANMKGGETAIKKGDGSCLKAIGPQIGSAVMMQGGYIPHAAMPCYGSAERITMVTSFRPKAPLYRDISNLDNIRTCSNWFDLYDQWVQSRLTLAQEKIAHYSRELSERRKAQEEQRPGSLLTKPTVDLDEFDEMRNDLNDLFERARVAMKPYSDPSRVF</sequence>
<name>A0ACD0NRS1_9BASI</name>
<accession>A0ACD0NRS1</accession>
<proteinExistence type="predicted"/>
<dbReference type="EMBL" id="KZ820203">
    <property type="protein sequence ID" value="PWN48444.1"/>
    <property type="molecule type" value="Genomic_DNA"/>
</dbReference>
<reference evidence="1 2" key="1">
    <citation type="journal article" date="2018" name="Mol. Biol. Evol.">
        <title>Broad Genomic Sampling Reveals a Smut Pathogenic Ancestry of the Fungal Clade Ustilaginomycotina.</title>
        <authorList>
            <person name="Kijpornyongpan T."/>
            <person name="Mondo S.J."/>
            <person name="Barry K."/>
            <person name="Sandor L."/>
            <person name="Lee J."/>
            <person name="Lipzen A."/>
            <person name="Pangilinan J."/>
            <person name="LaButti K."/>
            <person name="Hainaut M."/>
            <person name="Henrissat B."/>
            <person name="Grigoriev I.V."/>
            <person name="Spatafora J.W."/>
            <person name="Aime M.C."/>
        </authorList>
    </citation>
    <scope>NUCLEOTIDE SEQUENCE [LARGE SCALE GENOMIC DNA]</scope>
    <source>
        <strain evidence="1 2">SA 807</strain>
    </source>
</reference>